<organism evidence="1 2">
    <name type="scientific">Sphingomonas humi</name>
    <dbReference type="NCBI Taxonomy" id="335630"/>
    <lineage>
        <taxon>Bacteria</taxon>
        <taxon>Pseudomonadati</taxon>
        <taxon>Pseudomonadota</taxon>
        <taxon>Alphaproteobacteria</taxon>
        <taxon>Sphingomonadales</taxon>
        <taxon>Sphingomonadaceae</taxon>
        <taxon>Sphingomonas</taxon>
    </lineage>
</organism>
<keyword evidence="2" id="KW-1185">Reference proteome</keyword>
<sequence length="241" mass="24793">MTLGALLGVPAVARAADEESKAPAVTVSGGATLVSDYRYRGVSQSNRRPAVQASLTLAHTSGIYGSVWSSSIDDYVANGGDQEIDLTLGFRKSFGATTVDTGVLYYYYPGSGGANTDFAEPFVSVSHTVGQVTAKAFAAYAPKQKGLSVGSGAEDNLYLAGDLGFAVPKSPITLSAHLGRSFGPSYITLGKAHTDWSLGASAMWKSLTLGLAYVDTDATFITPSGRNASKAGLVASIGAAF</sequence>
<dbReference type="NCBIfam" id="TIGR02001">
    <property type="entry name" value="gcw_chp"/>
    <property type="match status" value="1"/>
</dbReference>
<evidence type="ECO:0000313" key="2">
    <source>
        <dbReference type="Proteomes" id="UP001501310"/>
    </source>
</evidence>
<proteinExistence type="predicted"/>
<dbReference type="InterPro" id="IPR010239">
    <property type="entry name" value="CHP02001"/>
</dbReference>
<reference evidence="2" key="1">
    <citation type="journal article" date="2019" name="Int. J. Syst. Evol. Microbiol.">
        <title>The Global Catalogue of Microorganisms (GCM) 10K type strain sequencing project: providing services to taxonomists for standard genome sequencing and annotation.</title>
        <authorList>
            <consortium name="The Broad Institute Genomics Platform"/>
            <consortium name="The Broad Institute Genome Sequencing Center for Infectious Disease"/>
            <person name="Wu L."/>
            <person name="Ma J."/>
        </authorList>
    </citation>
    <scope>NUCLEOTIDE SEQUENCE [LARGE SCALE GENOMIC DNA]</scope>
    <source>
        <strain evidence="2">JCM 16603</strain>
    </source>
</reference>
<dbReference type="EMBL" id="BAAAZD010000001">
    <property type="protein sequence ID" value="GAA3995677.1"/>
    <property type="molecule type" value="Genomic_DNA"/>
</dbReference>
<gene>
    <name evidence="1" type="ORF">GCM10022211_00330</name>
</gene>
<name>A0ABP7RD07_9SPHN</name>
<comment type="caution">
    <text evidence="1">The sequence shown here is derived from an EMBL/GenBank/DDBJ whole genome shotgun (WGS) entry which is preliminary data.</text>
</comment>
<evidence type="ECO:0000313" key="1">
    <source>
        <dbReference type="EMBL" id="GAA3995677.1"/>
    </source>
</evidence>
<dbReference type="Pfam" id="PF09694">
    <property type="entry name" value="Gcw_chp"/>
    <property type="match status" value="1"/>
</dbReference>
<dbReference type="Proteomes" id="UP001501310">
    <property type="component" value="Unassembled WGS sequence"/>
</dbReference>
<protein>
    <submittedName>
        <fullName evidence="1">TorF family putative porin</fullName>
    </submittedName>
</protein>
<accession>A0ABP7RD07</accession>